<sequence>ARDGALQLRRPGPRRGGRVAAVGGPLAGLRRPEGPAGCPGQQRGQASRVRDHAHRPLDRRPLPRGHRREHHGGVLPHQVQEDLRDRPGLPPRQRLQRLPEGGREQADLREDLGAHQVAPLGPGRHRAPHLLRAEVSGPSSPLLGRCRGAET</sequence>
<feature type="region of interest" description="Disordered" evidence="1">
    <location>
        <begin position="1"/>
        <end position="151"/>
    </location>
</feature>
<comment type="caution">
    <text evidence="2">The sequence shown here is derived from an EMBL/GenBank/DDBJ whole genome shotgun (WGS) entry which is preliminary data.</text>
</comment>
<dbReference type="EMBL" id="CAUYUJ010007540">
    <property type="protein sequence ID" value="CAK0821104.1"/>
    <property type="molecule type" value="Genomic_DNA"/>
</dbReference>
<gene>
    <name evidence="2" type="ORF">PCOR1329_LOCUS22520</name>
</gene>
<proteinExistence type="predicted"/>
<feature type="compositionally biased region" description="Basic and acidic residues" evidence="1">
    <location>
        <begin position="100"/>
        <end position="113"/>
    </location>
</feature>
<evidence type="ECO:0000313" key="3">
    <source>
        <dbReference type="Proteomes" id="UP001189429"/>
    </source>
</evidence>
<protein>
    <submittedName>
        <fullName evidence="2">Uncharacterized protein</fullName>
    </submittedName>
</protein>
<dbReference type="Proteomes" id="UP001189429">
    <property type="component" value="Unassembled WGS sequence"/>
</dbReference>
<feature type="non-terminal residue" evidence="2">
    <location>
        <position position="1"/>
    </location>
</feature>
<reference evidence="2" key="1">
    <citation type="submission" date="2023-10" db="EMBL/GenBank/DDBJ databases">
        <authorList>
            <person name="Chen Y."/>
            <person name="Shah S."/>
            <person name="Dougan E. K."/>
            <person name="Thang M."/>
            <person name="Chan C."/>
        </authorList>
    </citation>
    <scope>NUCLEOTIDE SEQUENCE [LARGE SCALE GENOMIC DNA]</scope>
</reference>
<feature type="compositionally biased region" description="Basic and acidic residues" evidence="1">
    <location>
        <begin position="48"/>
        <end position="61"/>
    </location>
</feature>
<name>A0ABN9RRT0_9DINO</name>
<organism evidence="2 3">
    <name type="scientific">Prorocentrum cordatum</name>
    <dbReference type="NCBI Taxonomy" id="2364126"/>
    <lineage>
        <taxon>Eukaryota</taxon>
        <taxon>Sar</taxon>
        <taxon>Alveolata</taxon>
        <taxon>Dinophyceae</taxon>
        <taxon>Prorocentrales</taxon>
        <taxon>Prorocentraceae</taxon>
        <taxon>Prorocentrum</taxon>
    </lineage>
</organism>
<keyword evidence="3" id="KW-1185">Reference proteome</keyword>
<evidence type="ECO:0000256" key="1">
    <source>
        <dbReference type="SAM" id="MobiDB-lite"/>
    </source>
</evidence>
<feature type="compositionally biased region" description="Low complexity" evidence="1">
    <location>
        <begin position="18"/>
        <end position="29"/>
    </location>
</feature>
<evidence type="ECO:0000313" key="2">
    <source>
        <dbReference type="EMBL" id="CAK0821104.1"/>
    </source>
</evidence>
<feature type="compositionally biased region" description="Low complexity" evidence="1">
    <location>
        <begin position="1"/>
        <end position="10"/>
    </location>
</feature>
<accession>A0ABN9RRT0</accession>